<comment type="caution">
    <text evidence="3">The sequence shown here is derived from an EMBL/GenBank/DDBJ whole genome shotgun (WGS) entry which is preliminary data.</text>
</comment>
<dbReference type="InterPro" id="IPR025110">
    <property type="entry name" value="AMP-bd_C"/>
</dbReference>
<accession>A0A4R5V9K5</accession>
<dbReference type="EMBL" id="SMUV01000063">
    <property type="protein sequence ID" value="TDK48671.1"/>
    <property type="molecule type" value="Genomic_DNA"/>
</dbReference>
<evidence type="ECO:0000259" key="1">
    <source>
        <dbReference type="Pfam" id="PF00501"/>
    </source>
</evidence>
<proteinExistence type="predicted"/>
<protein>
    <submittedName>
        <fullName evidence="3">Uncharacterized protein</fullName>
    </submittedName>
</protein>
<dbReference type="PANTHER" id="PTHR43201:SF32">
    <property type="entry name" value="2-SUCCINYLBENZOATE--COA LIGASE, CHLOROPLASTIC_PEROXISOMAL"/>
    <property type="match status" value="1"/>
</dbReference>
<dbReference type="Gene3D" id="3.40.50.12780">
    <property type="entry name" value="N-terminal domain of ligase-like"/>
    <property type="match status" value="1"/>
</dbReference>
<dbReference type="InterPro" id="IPR045851">
    <property type="entry name" value="AMP-bd_C_sf"/>
</dbReference>
<dbReference type="RefSeq" id="WP_133359501.1">
    <property type="nucleotide sequence ID" value="NZ_SMUV01000063.1"/>
</dbReference>
<feature type="domain" description="AMP-binding enzyme C-terminal" evidence="2">
    <location>
        <begin position="458"/>
        <end position="533"/>
    </location>
</feature>
<organism evidence="3 4">
    <name type="scientific">Antarcticimicrobium luteum</name>
    <dbReference type="NCBI Taxonomy" id="2547397"/>
    <lineage>
        <taxon>Bacteria</taxon>
        <taxon>Pseudomonadati</taxon>
        <taxon>Pseudomonadota</taxon>
        <taxon>Alphaproteobacteria</taxon>
        <taxon>Rhodobacterales</taxon>
        <taxon>Paracoccaceae</taxon>
        <taxon>Antarcticimicrobium</taxon>
    </lineage>
</organism>
<dbReference type="Pfam" id="PF00501">
    <property type="entry name" value="AMP-binding"/>
    <property type="match status" value="1"/>
</dbReference>
<dbReference type="Gene3D" id="3.30.300.30">
    <property type="match status" value="1"/>
</dbReference>
<feature type="domain" description="AMP-dependent synthetase/ligase" evidence="1">
    <location>
        <begin position="59"/>
        <end position="407"/>
    </location>
</feature>
<dbReference type="InterPro" id="IPR000873">
    <property type="entry name" value="AMP-dep_synth/lig_dom"/>
</dbReference>
<gene>
    <name evidence="3" type="ORF">E1832_09450</name>
</gene>
<sequence>MPSDPPDFVHIITVEVFYICVNFLHEVNAPIRRTRITKVESMPTPAPFPETLDAVLEYFSNRTPQAEFAVEGRNRLTFSTANQYVDRYSAWMDRHGVRPGDRIALIAAPGIPYVLTLMAASRLGAIYVGVNPRYSRDEISHVIETTQPTILLHAPAPGEGDLATRAADAAGAIPVHQVPLAAIAEGPATPRRSPATSRDVAVIVFTSGSTGRPKGAALHHGGLIGASHGQHDHLDGEPRRYLSNLPINHVGAIMNTTMGCLIGGGTLIFQARFNPAGVLDLIERERVQTWLQVPAMFTMAVNHADFDTRDLSSLRSICIGGGAVSAPTLERLRSTGAEIFVEYGQTEVMSSLSYSDPGAPDEVLLNSIGRFDPRFETRIADQTGRSCGTGEIGEIQARGDCVLRGYWGNEQATRDAFTVDGWLRTGDLACLRPDGNVSIKGRLREMIKSGGYNVYPREVEATIETHPAVAEVVVFGIPDEVFGEAVHCAIECRPGATVTGEALKAHCAASLANYKIPKVFAVSAALPRLGNGKIDRAAIRTRGATTAGAA</sequence>
<dbReference type="Pfam" id="PF13193">
    <property type="entry name" value="AMP-binding_C"/>
    <property type="match status" value="1"/>
</dbReference>
<evidence type="ECO:0000313" key="4">
    <source>
        <dbReference type="Proteomes" id="UP000295301"/>
    </source>
</evidence>
<dbReference type="AlphaFoldDB" id="A0A4R5V9K5"/>
<evidence type="ECO:0000259" key="2">
    <source>
        <dbReference type="Pfam" id="PF13193"/>
    </source>
</evidence>
<dbReference type="OrthoDB" id="9803968at2"/>
<dbReference type="InterPro" id="IPR042099">
    <property type="entry name" value="ANL_N_sf"/>
</dbReference>
<dbReference type="GO" id="GO:0031956">
    <property type="term" value="F:medium-chain fatty acid-CoA ligase activity"/>
    <property type="evidence" value="ECO:0007669"/>
    <property type="project" value="TreeGrafter"/>
</dbReference>
<dbReference type="Proteomes" id="UP000295301">
    <property type="component" value="Unassembled WGS sequence"/>
</dbReference>
<dbReference type="SUPFAM" id="SSF56801">
    <property type="entry name" value="Acetyl-CoA synthetase-like"/>
    <property type="match status" value="1"/>
</dbReference>
<name>A0A4R5V9K5_9RHOB</name>
<dbReference type="PROSITE" id="PS00455">
    <property type="entry name" value="AMP_BINDING"/>
    <property type="match status" value="1"/>
</dbReference>
<evidence type="ECO:0000313" key="3">
    <source>
        <dbReference type="EMBL" id="TDK48671.1"/>
    </source>
</evidence>
<dbReference type="InterPro" id="IPR020845">
    <property type="entry name" value="AMP-binding_CS"/>
</dbReference>
<dbReference type="GO" id="GO:0006631">
    <property type="term" value="P:fatty acid metabolic process"/>
    <property type="evidence" value="ECO:0007669"/>
    <property type="project" value="TreeGrafter"/>
</dbReference>
<reference evidence="3 4" key="1">
    <citation type="submission" date="2019-03" db="EMBL/GenBank/DDBJ databases">
        <title>Ruegeria lutea sp. nov., a novel strain, isolated from marine sediment, the Masan Bay, South Korea.</title>
        <authorList>
            <person name="Kim J."/>
            <person name="Kim D.-Y."/>
            <person name="Lee S.-S."/>
        </authorList>
    </citation>
    <scope>NUCLEOTIDE SEQUENCE [LARGE SCALE GENOMIC DNA]</scope>
    <source>
        <strain evidence="3 4">318-1</strain>
    </source>
</reference>
<keyword evidence="4" id="KW-1185">Reference proteome</keyword>
<dbReference type="PANTHER" id="PTHR43201">
    <property type="entry name" value="ACYL-COA SYNTHETASE"/>
    <property type="match status" value="1"/>
</dbReference>